<protein>
    <submittedName>
        <fullName evidence="1">Uncharacterized protein</fullName>
    </submittedName>
</protein>
<dbReference type="AlphaFoldDB" id="B6GDD4"/>
<gene>
    <name evidence="1" type="ORF">COLSTE_02112</name>
</gene>
<dbReference type="EMBL" id="ABXJ01000126">
    <property type="protein sequence ID" value="EEA89712.1"/>
    <property type="molecule type" value="Genomic_DNA"/>
</dbReference>
<organism evidence="1 2">
    <name type="scientific">Collinsella stercoris DSM 13279</name>
    <dbReference type="NCBI Taxonomy" id="445975"/>
    <lineage>
        <taxon>Bacteria</taxon>
        <taxon>Bacillati</taxon>
        <taxon>Actinomycetota</taxon>
        <taxon>Coriobacteriia</taxon>
        <taxon>Coriobacteriales</taxon>
        <taxon>Coriobacteriaceae</taxon>
        <taxon>Collinsella</taxon>
    </lineage>
</organism>
<dbReference type="Proteomes" id="UP000003560">
    <property type="component" value="Unassembled WGS sequence"/>
</dbReference>
<keyword evidence="2" id="KW-1185">Reference proteome</keyword>
<reference evidence="1 2" key="1">
    <citation type="submission" date="2008-10" db="EMBL/GenBank/DDBJ databases">
        <title>Draft genome sequence of Collinsella stercoris (DSM 13279).</title>
        <authorList>
            <person name="Sudarsanam P."/>
            <person name="Ley R."/>
            <person name="Guruge J."/>
            <person name="Turnbaugh P.J."/>
            <person name="Mahowald M."/>
            <person name="Liep D."/>
            <person name="Gordon J."/>
        </authorList>
    </citation>
    <scope>NUCLEOTIDE SEQUENCE [LARGE SCALE GENOMIC DNA]</scope>
    <source>
        <strain evidence="1 2">DSM 13279</strain>
    </source>
</reference>
<dbReference type="HOGENOM" id="CLU_3151670_0_0_11"/>
<name>B6GDD4_9ACTN</name>
<evidence type="ECO:0000313" key="2">
    <source>
        <dbReference type="Proteomes" id="UP000003560"/>
    </source>
</evidence>
<sequence length="48" mass="5444">MQRDGQTGANRAVAVAVGARWRKTQLELIECDEHASSSFWMDIIPNQR</sequence>
<accession>B6GDD4</accession>
<evidence type="ECO:0000313" key="1">
    <source>
        <dbReference type="EMBL" id="EEA89712.1"/>
    </source>
</evidence>
<comment type="caution">
    <text evidence="1">The sequence shown here is derived from an EMBL/GenBank/DDBJ whole genome shotgun (WGS) entry which is preliminary data.</text>
</comment>
<reference evidence="1 2" key="2">
    <citation type="submission" date="2008-10" db="EMBL/GenBank/DDBJ databases">
        <authorList>
            <person name="Fulton L."/>
            <person name="Clifton S."/>
            <person name="Fulton B."/>
            <person name="Xu J."/>
            <person name="Minx P."/>
            <person name="Pepin K.H."/>
            <person name="Johnson M."/>
            <person name="Thiruvilangam P."/>
            <person name="Bhonagiri V."/>
            <person name="Nash W.E."/>
            <person name="Mardis E.R."/>
            <person name="Wilson R.K."/>
        </authorList>
    </citation>
    <scope>NUCLEOTIDE SEQUENCE [LARGE SCALE GENOMIC DNA]</scope>
    <source>
        <strain evidence="1 2">DSM 13279</strain>
    </source>
</reference>
<proteinExistence type="predicted"/>